<evidence type="ECO:0008006" key="4">
    <source>
        <dbReference type="Google" id="ProtNLM"/>
    </source>
</evidence>
<keyword evidence="1" id="KW-1133">Transmembrane helix</keyword>
<organism evidence="2 3">
    <name type="scientific">Devosia rhodophyticola</name>
    <dbReference type="NCBI Taxonomy" id="3026423"/>
    <lineage>
        <taxon>Bacteria</taxon>
        <taxon>Pseudomonadati</taxon>
        <taxon>Pseudomonadota</taxon>
        <taxon>Alphaproteobacteria</taxon>
        <taxon>Hyphomicrobiales</taxon>
        <taxon>Devosiaceae</taxon>
        <taxon>Devosia</taxon>
    </lineage>
</organism>
<evidence type="ECO:0000256" key="1">
    <source>
        <dbReference type="SAM" id="Phobius"/>
    </source>
</evidence>
<sequence>MDVLIHLVIWVHIIAFVAGGSNSVAGPIIGARLHGASPEQRAAYFGVLTQMASVGKIAMVTLLVTGPLALWLKFGGLGGVGIWFWVKMALIVVMLVSIGMGDASEKKAQAGDHAAESRAAMAHKVTAVAFAGVILAAVLAFN</sequence>
<evidence type="ECO:0000313" key="3">
    <source>
        <dbReference type="Proteomes" id="UP001222118"/>
    </source>
</evidence>
<dbReference type="Proteomes" id="UP001222118">
    <property type="component" value="Chromosome"/>
</dbReference>
<accession>A0ABY7YWS8</accession>
<gene>
    <name evidence="2" type="ORF">PSQ90_13975</name>
</gene>
<name>A0ABY7YWS8_9HYPH</name>
<dbReference type="EMBL" id="CP118247">
    <property type="protein sequence ID" value="WDR05379.1"/>
    <property type="molecule type" value="Genomic_DNA"/>
</dbReference>
<feature type="transmembrane region" description="Helical" evidence="1">
    <location>
        <begin position="42"/>
        <end position="70"/>
    </location>
</feature>
<feature type="transmembrane region" description="Helical" evidence="1">
    <location>
        <begin position="6"/>
        <end position="30"/>
    </location>
</feature>
<reference evidence="2 3" key="1">
    <citation type="submission" date="2023-02" db="EMBL/GenBank/DDBJ databases">
        <title>Devosia chondri sp. nov., isolated from the phycosphere of marine algae.</title>
        <authorList>
            <person name="Kim J.M."/>
            <person name="Lee J.K."/>
            <person name="Choi B.J."/>
            <person name="Bayburt H."/>
            <person name="Jeon C.O."/>
        </authorList>
    </citation>
    <scope>NUCLEOTIDE SEQUENCE [LARGE SCALE GENOMIC DNA]</scope>
    <source>
        <strain evidence="2 3">G2-5</strain>
    </source>
</reference>
<feature type="transmembrane region" description="Helical" evidence="1">
    <location>
        <begin position="82"/>
        <end position="100"/>
    </location>
</feature>
<protein>
    <recommendedName>
        <fullName evidence="4">DUF2269 family protein</fullName>
    </recommendedName>
</protein>
<proteinExistence type="predicted"/>
<evidence type="ECO:0000313" key="2">
    <source>
        <dbReference type="EMBL" id="WDR05379.1"/>
    </source>
</evidence>
<feature type="transmembrane region" description="Helical" evidence="1">
    <location>
        <begin position="121"/>
        <end position="141"/>
    </location>
</feature>
<dbReference type="RefSeq" id="WP_282210898.1">
    <property type="nucleotide sequence ID" value="NZ_CP118247.1"/>
</dbReference>
<keyword evidence="3" id="KW-1185">Reference proteome</keyword>
<keyword evidence="1" id="KW-0472">Membrane</keyword>
<keyword evidence="1" id="KW-0812">Transmembrane</keyword>